<dbReference type="InterPro" id="IPR000868">
    <property type="entry name" value="Isochorismatase-like_dom"/>
</dbReference>
<organism evidence="3 4">
    <name type="scientific">Entotheonella factor</name>
    <dbReference type="NCBI Taxonomy" id="1429438"/>
    <lineage>
        <taxon>Bacteria</taxon>
        <taxon>Pseudomonadati</taxon>
        <taxon>Nitrospinota/Tectimicrobiota group</taxon>
        <taxon>Candidatus Tectimicrobiota</taxon>
        <taxon>Candidatus Entotheonellia</taxon>
        <taxon>Candidatus Entotheonellales</taxon>
        <taxon>Candidatus Entotheonellaceae</taxon>
        <taxon>Candidatus Entotheonella</taxon>
    </lineage>
</organism>
<dbReference type="Pfam" id="PF00857">
    <property type="entry name" value="Isochorismatase"/>
    <property type="match status" value="1"/>
</dbReference>
<dbReference type="EMBL" id="AZHW01000339">
    <property type="protein sequence ID" value="ETX00427.1"/>
    <property type="molecule type" value="Genomic_DNA"/>
</dbReference>
<dbReference type="HOGENOM" id="CLU_068979_5_5_7"/>
<proteinExistence type="predicted"/>
<name>W4LSN2_ENTF1</name>
<dbReference type="InterPro" id="IPR036380">
    <property type="entry name" value="Isochorismatase-like_sf"/>
</dbReference>
<accession>W4LSN2</accession>
<evidence type="ECO:0000313" key="3">
    <source>
        <dbReference type="EMBL" id="ETX00427.1"/>
    </source>
</evidence>
<dbReference type="Proteomes" id="UP000019141">
    <property type="component" value="Unassembled WGS sequence"/>
</dbReference>
<dbReference type="CDD" id="cd01014">
    <property type="entry name" value="nicotinamidase_related"/>
    <property type="match status" value="1"/>
</dbReference>
<sequence length="181" mass="20021">MEALLIIDMQVGMLESEAPPRDVDLVVQRINAVASAMRNSNRLVIFIQHCGPKGDPFAPGESGWSFLPSLERTENDLVVSKTTCDAFYKTELDTLLQQHQIDELVITGWATDFCVDTTIRAAASRDYDITVIGDAHTAADRTHLDAASIIQHHNSTWSALIVPRRHIRIVMADAVVRQLSG</sequence>
<feature type="domain" description="Isochorismatase-like" evidence="2">
    <location>
        <begin position="3"/>
        <end position="147"/>
    </location>
</feature>
<keyword evidence="4" id="KW-1185">Reference proteome</keyword>
<protein>
    <submittedName>
        <fullName evidence="3">Isochorismatase</fullName>
    </submittedName>
</protein>
<evidence type="ECO:0000259" key="2">
    <source>
        <dbReference type="Pfam" id="PF00857"/>
    </source>
</evidence>
<comment type="caution">
    <text evidence="3">The sequence shown here is derived from an EMBL/GenBank/DDBJ whole genome shotgun (WGS) entry which is preliminary data.</text>
</comment>
<keyword evidence="1" id="KW-0378">Hydrolase</keyword>
<dbReference type="GO" id="GO:0016787">
    <property type="term" value="F:hydrolase activity"/>
    <property type="evidence" value="ECO:0007669"/>
    <property type="project" value="UniProtKB-KW"/>
</dbReference>
<dbReference type="PANTHER" id="PTHR43540">
    <property type="entry name" value="PEROXYUREIDOACRYLATE/UREIDOACRYLATE AMIDOHYDROLASE-RELATED"/>
    <property type="match status" value="1"/>
</dbReference>
<evidence type="ECO:0000256" key="1">
    <source>
        <dbReference type="ARBA" id="ARBA00022801"/>
    </source>
</evidence>
<dbReference type="InterPro" id="IPR050272">
    <property type="entry name" value="Isochorismatase-like_hydrls"/>
</dbReference>
<evidence type="ECO:0000313" key="4">
    <source>
        <dbReference type="Proteomes" id="UP000019141"/>
    </source>
</evidence>
<gene>
    <name evidence="3" type="ORF">ETSY1_11280</name>
</gene>
<dbReference type="AlphaFoldDB" id="W4LSN2"/>
<dbReference type="Gene3D" id="3.40.50.850">
    <property type="entry name" value="Isochorismatase-like"/>
    <property type="match status" value="1"/>
</dbReference>
<dbReference type="SUPFAM" id="SSF52499">
    <property type="entry name" value="Isochorismatase-like hydrolases"/>
    <property type="match status" value="1"/>
</dbReference>
<reference evidence="3 4" key="1">
    <citation type="journal article" date="2014" name="Nature">
        <title>An environmental bacterial taxon with a large and distinct metabolic repertoire.</title>
        <authorList>
            <person name="Wilson M.C."/>
            <person name="Mori T."/>
            <person name="Ruckert C."/>
            <person name="Uria A.R."/>
            <person name="Helf M.J."/>
            <person name="Takada K."/>
            <person name="Gernert C."/>
            <person name="Steffens U.A."/>
            <person name="Heycke N."/>
            <person name="Schmitt S."/>
            <person name="Rinke C."/>
            <person name="Helfrich E.J."/>
            <person name="Brachmann A.O."/>
            <person name="Gurgui C."/>
            <person name="Wakimoto T."/>
            <person name="Kracht M."/>
            <person name="Crusemann M."/>
            <person name="Hentschel U."/>
            <person name="Abe I."/>
            <person name="Matsunaga S."/>
            <person name="Kalinowski J."/>
            <person name="Takeyama H."/>
            <person name="Piel J."/>
        </authorList>
    </citation>
    <scope>NUCLEOTIDE SEQUENCE [LARGE SCALE GENOMIC DNA]</scope>
    <source>
        <strain evidence="4">TSY1</strain>
    </source>
</reference>
<dbReference type="PATRIC" id="fig|1429438.4.peg.2285"/>
<dbReference type="PANTHER" id="PTHR43540:SF1">
    <property type="entry name" value="ISOCHORISMATASE HYDROLASE"/>
    <property type="match status" value="1"/>
</dbReference>